<proteinExistence type="predicted"/>
<sequence length="150" mass="15838">MKAHRLAAAAGVATAAGLVLTTLAAPPASAAWRGCSAIYTHGAVPYIAASGGGDETYTGKNSLSDVSLYVKDTAADGHDVAVRLVTRRSNGTDHYWSWHHLYAGQGTDQTWNTTASDSGGIRLVWREVAVMEGGSVLNFCATQPQKNDMW</sequence>
<evidence type="ECO:0000313" key="3">
    <source>
        <dbReference type="Proteomes" id="UP000318103"/>
    </source>
</evidence>
<gene>
    <name evidence="2" type="ORF">FB563_4253</name>
</gene>
<feature type="signal peptide" evidence="1">
    <location>
        <begin position="1"/>
        <end position="24"/>
    </location>
</feature>
<feature type="chain" id="PRO_5039605742" description="Secreted protein" evidence="1">
    <location>
        <begin position="25"/>
        <end position="150"/>
    </location>
</feature>
<dbReference type="AlphaFoldDB" id="A0A542UJE3"/>
<accession>A0A542UJE3</accession>
<evidence type="ECO:0000256" key="1">
    <source>
        <dbReference type="SAM" id="SignalP"/>
    </source>
</evidence>
<dbReference type="Proteomes" id="UP000318103">
    <property type="component" value="Unassembled WGS sequence"/>
</dbReference>
<name>A0A542UJE3_9ACTN</name>
<comment type="caution">
    <text evidence="2">The sequence shown here is derived from an EMBL/GenBank/DDBJ whole genome shotgun (WGS) entry which is preliminary data.</text>
</comment>
<keyword evidence="1" id="KW-0732">Signal</keyword>
<reference evidence="2 3" key="1">
    <citation type="submission" date="2019-06" db="EMBL/GenBank/DDBJ databases">
        <title>Sequencing the genomes of 1000 actinobacteria strains.</title>
        <authorList>
            <person name="Klenk H.-P."/>
        </authorList>
    </citation>
    <scope>NUCLEOTIDE SEQUENCE [LARGE SCALE GENOMIC DNA]</scope>
    <source>
        <strain evidence="2 3">DSM 41929</strain>
    </source>
</reference>
<evidence type="ECO:0000313" key="2">
    <source>
        <dbReference type="EMBL" id="TQK99191.1"/>
    </source>
</evidence>
<evidence type="ECO:0008006" key="4">
    <source>
        <dbReference type="Google" id="ProtNLM"/>
    </source>
</evidence>
<organism evidence="2 3">
    <name type="scientific">Streptomyces puniciscabiei</name>
    <dbReference type="NCBI Taxonomy" id="164348"/>
    <lineage>
        <taxon>Bacteria</taxon>
        <taxon>Bacillati</taxon>
        <taxon>Actinomycetota</taxon>
        <taxon>Actinomycetes</taxon>
        <taxon>Kitasatosporales</taxon>
        <taxon>Streptomycetaceae</taxon>
        <taxon>Streptomyces</taxon>
    </lineage>
</organism>
<keyword evidence="3" id="KW-1185">Reference proteome</keyword>
<dbReference type="EMBL" id="VFNX01000001">
    <property type="protein sequence ID" value="TQK99191.1"/>
    <property type="molecule type" value="Genomic_DNA"/>
</dbReference>
<protein>
    <recommendedName>
        <fullName evidence="4">Secreted protein</fullName>
    </recommendedName>
</protein>